<proteinExistence type="predicted"/>
<feature type="compositionally biased region" description="Basic and acidic residues" evidence="1">
    <location>
        <begin position="54"/>
        <end position="71"/>
    </location>
</feature>
<dbReference type="EMBL" id="CAVP010052503">
    <property type="protein sequence ID" value="CDL93789.1"/>
    <property type="molecule type" value="Genomic_DNA"/>
</dbReference>
<gene>
    <name evidence="2" type="ORF">HCOI_00227000</name>
</gene>
<feature type="region of interest" description="Disordered" evidence="1">
    <location>
        <begin position="1"/>
        <end position="71"/>
    </location>
</feature>
<sequence length="99" mass="11002">MSSSHPSISMHNNSQSDTVHEPAYETLPREGRSTLKNMGSKLVNRVRRSLSRSRGGDKECREGAELKAEGARTKKDLCSILLEETRNRSAEKKTQKSGS</sequence>
<feature type="compositionally biased region" description="Polar residues" evidence="1">
    <location>
        <begin position="1"/>
        <end position="17"/>
    </location>
</feature>
<reference evidence="2" key="2">
    <citation type="submission" date="2013-05" db="EMBL/GenBank/DDBJ databases">
        <title>The genome and transcriptome of Haemonchus contortus: a key model parasite for drug and vaccine discovery.</title>
        <authorList>
            <person name="Laing R."/>
            <person name="Kikuchi T."/>
            <person name="Martinelli A."/>
            <person name="Tsai I.J."/>
            <person name="Beech R.N."/>
            <person name="Redman E."/>
            <person name="Holroyd N."/>
            <person name="Bartley D.J."/>
            <person name="Beasley H."/>
            <person name="Britton C."/>
            <person name="Curran D."/>
            <person name="Devaney E."/>
            <person name="Gilabert A."/>
            <person name="Jackson F."/>
            <person name="Hunt M."/>
            <person name="Johnston S."/>
            <person name="Kryukov I."/>
            <person name="Li K."/>
            <person name="Morrison A.A."/>
            <person name="Reid A.J."/>
            <person name="Sargison N."/>
            <person name="Saunders G."/>
            <person name="Wasmuth J.D."/>
            <person name="Wolstenholme A."/>
            <person name="Berriman M."/>
            <person name="Gilleard J.S."/>
            <person name="Cotton J.A."/>
        </authorList>
    </citation>
    <scope>NUCLEOTIDE SEQUENCE [LARGE SCALE GENOMIC DNA]</scope>
    <source>
        <strain evidence="2">ISE/inbred ISE</strain>
    </source>
</reference>
<feature type="compositionally biased region" description="Basic and acidic residues" evidence="1">
    <location>
        <begin position="18"/>
        <end position="33"/>
    </location>
</feature>
<accession>W6NCH7</accession>
<organism evidence="2">
    <name type="scientific">Haemonchus contortus</name>
    <name type="common">Barber pole worm</name>
    <dbReference type="NCBI Taxonomy" id="6289"/>
    <lineage>
        <taxon>Eukaryota</taxon>
        <taxon>Metazoa</taxon>
        <taxon>Ecdysozoa</taxon>
        <taxon>Nematoda</taxon>
        <taxon>Chromadorea</taxon>
        <taxon>Rhabditida</taxon>
        <taxon>Rhabditina</taxon>
        <taxon>Rhabditomorpha</taxon>
        <taxon>Strongyloidea</taxon>
        <taxon>Trichostrongylidae</taxon>
        <taxon>Haemonchus</taxon>
    </lineage>
</organism>
<name>W6NCH7_HAECO</name>
<reference evidence="2" key="1">
    <citation type="submission" date="2013-03" db="EMBL/GenBank/DDBJ databases">
        <authorList>
            <person name="Aslett M."/>
        </authorList>
    </citation>
    <scope>NUCLEOTIDE SEQUENCE [LARGE SCALE GENOMIC DNA]</scope>
    <source>
        <strain evidence="2">ISE/inbred ISE</strain>
    </source>
</reference>
<protein>
    <submittedName>
        <fullName evidence="2">Uncharacterized protein</fullName>
    </submittedName>
</protein>
<comment type="caution">
    <text evidence="2">The sequence shown here is derived from an EMBL/GenBank/DDBJ whole genome shotgun (WGS) entry which is preliminary data.</text>
</comment>
<evidence type="ECO:0000256" key="1">
    <source>
        <dbReference type="SAM" id="MobiDB-lite"/>
    </source>
</evidence>
<evidence type="ECO:0000313" key="2">
    <source>
        <dbReference type="EMBL" id="CDL93789.1"/>
    </source>
</evidence>
<dbReference type="AlphaFoldDB" id="W6NCH7"/>